<feature type="compositionally biased region" description="Polar residues" evidence="1">
    <location>
        <begin position="500"/>
        <end position="515"/>
    </location>
</feature>
<dbReference type="AlphaFoldDB" id="A0A4Q1BHS1"/>
<dbReference type="GO" id="GO:0000307">
    <property type="term" value="C:cyclin-dependent protein kinase holoenzyme complex"/>
    <property type="evidence" value="ECO:0007669"/>
    <property type="project" value="TreeGrafter"/>
</dbReference>
<feature type="compositionally biased region" description="Basic and acidic residues" evidence="1">
    <location>
        <begin position="646"/>
        <end position="655"/>
    </location>
</feature>
<dbReference type="CDD" id="cd20557">
    <property type="entry name" value="CYCLIN_ScPCL1-like"/>
    <property type="match status" value="1"/>
</dbReference>
<proteinExistence type="predicted"/>
<dbReference type="STRING" id="5217.A0A4Q1BHS1"/>
<dbReference type="Proteomes" id="UP000289152">
    <property type="component" value="Unassembled WGS sequence"/>
</dbReference>
<dbReference type="PANTHER" id="PTHR15615">
    <property type="match status" value="1"/>
</dbReference>
<feature type="compositionally biased region" description="Polar residues" evidence="1">
    <location>
        <begin position="523"/>
        <end position="535"/>
    </location>
</feature>
<dbReference type="InterPro" id="IPR013922">
    <property type="entry name" value="Cyclin_PHO80-like"/>
</dbReference>
<dbReference type="InterPro" id="IPR036915">
    <property type="entry name" value="Cyclin-like_sf"/>
</dbReference>
<accession>A0A4Q1BHS1</accession>
<name>A0A4Q1BHS1_TREME</name>
<dbReference type="GO" id="GO:0016538">
    <property type="term" value="F:cyclin-dependent protein serine/threonine kinase regulator activity"/>
    <property type="evidence" value="ECO:0007669"/>
    <property type="project" value="TreeGrafter"/>
</dbReference>
<comment type="caution">
    <text evidence="2">The sequence shown here is derived from an EMBL/GenBank/DDBJ whole genome shotgun (WGS) entry which is preliminary data.</text>
</comment>
<reference evidence="2 3" key="1">
    <citation type="submission" date="2016-06" db="EMBL/GenBank/DDBJ databases">
        <title>Evolution of pathogenesis and genome organization in the Tremellales.</title>
        <authorList>
            <person name="Cuomo C."/>
            <person name="Litvintseva A."/>
            <person name="Heitman J."/>
            <person name="Chen Y."/>
            <person name="Sun S."/>
            <person name="Springer D."/>
            <person name="Dromer F."/>
            <person name="Young S."/>
            <person name="Zeng Q."/>
            <person name="Chapman S."/>
            <person name="Gujja S."/>
            <person name="Saif S."/>
            <person name="Birren B."/>
        </authorList>
    </citation>
    <scope>NUCLEOTIDE SEQUENCE [LARGE SCALE GENOMIC DNA]</scope>
    <source>
        <strain evidence="2 3">ATCC 28783</strain>
    </source>
</reference>
<dbReference type="Gene3D" id="1.10.472.10">
    <property type="entry name" value="Cyclin-like"/>
    <property type="match status" value="1"/>
</dbReference>
<evidence type="ECO:0000313" key="3">
    <source>
        <dbReference type="Proteomes" id="UP000289152"/>
    </source>
</evidence>
<keyword evidence="3" id="KW-1185">Reference proteome</keyword>
<feature type="region of interest" description="Disordered" evidence="1">
    <location>
        <begin position="629"/>
        <end position="661"/>
    </location>
</feature>
<evidence type="ECO:0008006" key="4">
    <source>
        <dbReference type="Google" id="ProtNLM"/>
    </source>
</evidence>
<dbReference type="EMBL" id="SDIL01000075">
    <property type="protein sequence ID" value="RXK37169.1"/>
    <property type="molecule type" value="Genomic_DNA"/>
</dbReference>
<dbReference type="OrthoDB" id="244495at2759"/>
<sequence>MDYMYGKPDFGASIGVGAPLSLRPERAVATAKPRPPPVFDPTLATPELFDPVRGRRTLKPDMNMAKKGSFAGTATVQTPLAAHIAGLLVHIWFGRFPQIRPNTPSRNIPNSLDLSPNFTSPINPLQFQPAESFINNVARILQVTLVSHSVSVISLLYVYRIKTMTQLADYPLPQGSEWGVFVTSLILANKYLDDNTYTNATWAELSGYNVKTINLMEAEFLQGLTYSLTVNKEDYEHWNMILEGFVHAKERENALNRSRLAYSPYTIPQAGLYTPQSIAAPTIPIPGGLYRARTASPAKTTPYGSVRASPEYPRKRSAVDAFAGDLPSSSTSVMEQMRLPSRKAGFTHPVTPNYADVVYGAPVMDQQGEGSGLGRSSSLNRQIARFPHQLHGRRGSVGHVPAPTPANAPQMPQQLPPMQHAMDVDISSGQRDLYSALTSAFASMQLPANVPPEHLVFYTIAADPHPGQDGAPRKGILHYQEAFPMYPPDIQPYAMPPRSAQYSDYSGSEPAQSLRPSPIARFTHSSHATPYHNQSPYIPDPIYLPPPPSSATTQTNHDPEWQRAEPMPAQFANAGPPGYTYNPWRSHDYNEGSQEYNEEEAIWGSTADDAYLPGASGGVVETGLGIAGINPGQRPMGETRSWHTPPNRENDHAERFGQGYW</sequence>
<dbReference type="VEuPathDB" id="FungiDB:TREMEDRAFT_74376"/>
<organism evidence="2 3">
    <name type="scientific">Tremella mesenterica</name>
    <name type="common">Jelly fungus</name>
    <dbReference type="NCBI Taxonomy" id="5217"/>
    <lineage>
        <taxon>Eukaryota</taxon>
        <taxon>Fungi</taxon>
        <taxon>Dikarya</taxon>
        <taxon>Basidiomycota</taxon>
        <taxon>Agaricomycotina</taxon>
        <taxon>Tremellomycetes</taxon>
        <taxon>Tremellales</taxon>
        <taxon>Tremellaceae</taxon>
        <taxon>Tremella</taxon>
    </lineage>
</organism>
<dbReference type="GO" id="GO:0005634">
    <property type="term" value="C:nucleus"/>
    <property type="evidence" value="ECO:0007669"/>
    <property type="project" value="TreeGrafter"/>
</dbReference>
<dbReference type="GO" id="GO:0019901">
    <property type="term" value="F:protein kinase binding"/>
    <property type="evidence" value="ECO:0007669"/>
    <property type="project" value="InterPro"/>
</dbReference>
<dbReference type="SUPFAM" id="SSF47954">
    <property type="entry name" value="Cyclin-like"/>
    <property type="match status" value="1"/>
</dbReference>
<gene>
    <name evidence="2" type="ORF">M231_05538</name>
</gene>
<dbReference type="Pfam" id="PF08613">
    <property type="entry name" value="Cyclin"/>
    <property type="match status" value="1"/>
</dbReference>
<evidence type="ECO:0000313" key="2">
    <source>
        <dbReference type="EMBL" id="RXK37169.1"/>
    </source>
</evidence>
<feature type="compositionally biased region" description="Pro residues" evidence="1">
    <location>
        <begin position="538"/>
        <end position="549"/>
    </location>
</feature>
<protein>
    <recommendedName>
        <fullName evidence="4">Cyclin N-terminal domain-containing protein</fullName>
    </recommendedName>
</protein>
<dbReference type="PANTHER" id="PTHR15615:SF27">
    <property type="entry name" value="PHO85 CYCLIN CLG1"/>
    <property type="match status" value="1"/>
</dbReference>
<feature type="region of interest" description="Disordered" evidence="1">
    <location>
        <begin position="491"/>
        <end position="560"/>
    </location>
</feature>
<evidence type="ECO:0000256" key="1">
    <source>
        <dbReference type="SAM" id="MobiDB-lite"/>
    </source>
</evidence>
<dbReference type="InParanoid" id="A0A4Q1BHS1"/>